<reference evidence="12" key="2">
    <citation type="submission" date="2025-09" db="UniProtKB">
        <authorList>
            <consortium name="Ensembl"/>
        </authorList>
    </citation>
    <scope>IDENTIFICATION</scope>
</reference>
<dbReference type="GO" id="GO:0004198">
    <property type="term" value="F:calcium-dependent cysteine-type endopeptidase activity"/>
    <property type="evidence" value="ECO:0007669"/>
    <property type="project" value="InterPro"/>
</dbReference>
<sequence length="474" mass="54532">MQKATQRGSLMGCSINISNTSDMEAVTSRKLVKGHAYSVTGVDEVHYNGQTVRLVRTRNPWGQVEWTGAWSDSSALWDGVYESERDRLQVDFEDGEFWMSFDDWLRQYSRLEICNLTPDTLDDDSLKHWHSITYPGSWVKGSSAGGCRNYPNSFWSNPQYRLRLEEEDDDPEDGEDGCTFVLGLMQKNRRKEKRHGIEMQTIGFAIYEIPKEFVGQPQVKMSKDFFLYHASAARSETFVNTREVSQRFRLPAGEYLVIPSTFEPNHELDFVVRVFSEKLNPTDVMDDEVEIKPPEVSEDDDDIDPSFVAIFEKLAGPDGEISPKELQNILARILRKHGNIKTDGFSLDACRNIVALLDKDCSGKLGLKEFNFFWKRIKTWQQIYKQFDMDNSGAFNSFEMRLALKEAGYQLNDKLTEIIISRYRDDDMTIDFDNFICCLVRLEAMSSMFRVMDQGGEGRIHLNLAQFLNITVIG</sequence>
<keyword evidence="5" id="KW-0378">Hydrolase</keyword>
<dbReference type="Proteomes" id="UP000694388">
    <property type="component" value="Unplaced"/>
</dbReference>
<feature type="domain" description="Calpain catalytic" evidence="10">
    <location>
        <begin position="1"/>
        <end position="117"/>
    </location>
</feature>
<dbReference type="InterPro" id="IPR022682">
    <property type="entry name" value="Calpain_domain_III"/>
</dbReference>
<dbReference type="InterPro" id="IPR033883">
    <property type="entry name" value="C2_III"/>
</dbReference>
<organism evidence="12 13">
    <name type="scientific">Eptatretus burgeri</name>
    <name type="common">Inshore hagfish</name>
    <dbReference type="NCBI Taxonomy" id="7764"/>
    <lineage>
        <taxon>Eukaryota</taxon>
        <taxon>Metazoa</taxon>
        <taxon>Chordata</taxon>
        <taxon>Craniata</taxon>
        <taxon>Vertebrata</taxon>
        <taxon>Cyclostomata</taxon>
        <taxon>Myxini</taxon>
        <taxon>Myxiniformes</taxon>
        <taxon>Myxinidae</taxon>
        <taxon>Eptatretinae</taxon>
        <taxon>Eptatretus</taxon>
    </lineage>
</organism>
<dbReference type="InterPro" id="IPR011992">
    <property type="entry name" value="EF-hand-dom_pair"/>
</dbReference>
<dbReference type="FunFam" id="3.90.70.10:FF:000001">
    <property type="entry name" value="Calpain-1 catalytic subunit"/>
    <property type="match status" value="1"/>
</dbReference>
<feature type="active site" evidence="8">
    <location>
        <position position="35"/>
    </location>
</feature>
<dbReference type="SUPFAM" id="SSF49758">
    <property type="entry name" value="Calpain large subunit, middle domain (domain III)"/>
    <property type="match status" value="1"/>
</dbReference>
<dbReference type="GeneTree" id="ENSGT00940000154784"/>
<dbReference type="PRINTS" id="PR00704">
    <property type="entry name" value="CALPAIN"/>
</dbReference>
<keyword evidence="3" id="KW-0479">Metal-binding</keyword>
<dbReference type="Pfam" id="PF01067">
    <property type="entry name" value="Calpain_III"/>
    <property type="match status" value="1"/>
</dbReference>
<evidence type="ECO:0000313" key="13">
    <source>
        <dbReference type="Proteomes" id="UP000694388"/>
    </source>
</evidence>
<keyword evidence="13" id="KW-1185">Reference proteome</keyword>
<dbReference type="GO" id="GO:0005509">
    <property type="term" value="F:calcium ion binding"/>
    <property type="evidence" value="ECO:0007669"/>
    <property type="project" value="InterPro"/>
</dbReference>
<protein>
    <submittedName>
        <fullName evidence="12">Uncharacterized protein</fullName>
    </submittedName>
</protein>
<evidence type="ECO:0000256" key="1">
    <source>
        <dbReference type="ARBA" id="ARBA00007623"/>
    </source>
</evidence>
<evidence type="ECO:0000256" key="9">
    <source>
        <dbReference type="PROSITE-ProRule" id="PRU00239"/>
    </source>
</evidence>
<dbReference type="Gene3D" id="2.60.120.380">
    <property type="match status" value="1"/>
</dbReference>
<dbReference type="AlphaFoldDB" id="A0A8C4PYL8"/>
<feature type="active site" evidence="8">
    <location>
        <position position="59"/>
    </location>
</feature>
<evidence type="ECO:0000256" key="6">
    <source>
        <dbReference type="ARBA" id="ARBA00022807"/>
    </source>
</evidence>
<keyword evidence="2" id="KW-0645">Protease</keyword>
<dbReference type="Pfam" id="PF00648">
    <property type="entry name" value="Peptidase_C2"/>
    <property type="match status" value="1"/>
</dbReference>
<reference evidence="12" key="1">
    <citation type="submission" date="2025-08" db="UniProtKB">
        <authorList>
            <consortium name="Ensembl"/>
        </authorList>
    </citation>
    <scope>IDENTIFICATION</scope>
</reference>
<dbReference type="GO" id="GO:0006508">
    <property type="term" value="P:proteolysis"/>
    <property type="evidence" value="ECO:0007669"/>
    <property type="project" value="UniProtKB-KW"/>
</dbReference>
<dbReference type="Gene3D" id="1.10.238.10">
    <property type="entry name" value="EF-hand"/>
    <property type="match status" value="1"/>
</dbReference>
<dbReference type="InterPro" id="IPR022683">
    <property type="entry name" value="Calpain_III"/>
</dbReference>
<evidence type="ECO:0000259" key="10">
    <source>
        <dbReference type="PROSITE" id="PS50203"/>
    </source>
</evidence>
<dbReference type="Gene3D" id="3.90.70.10">
    <property type="entry name" value="Cysteine proteinases"/>
    <property type="match status" value="1"/>
</dbReference>
<dbReference type="GO" id="GO:0005737">
    <property type="term" value="C:cytoplasm"/>
    <property type="evidence" value="ECO:0007669"/>
    <property type="project" value="TreeGrafter"/>
</dbReference>
<evidence type="ECO:0000256" key="8">
    <source>
        <dbReference type="PIRSR" id="PIRSR622684-1"/>
    </source>
</evidence>
<dbReference type="PANTHER" id="PTHR10183">
    <property type="entry name" value="CALPAIN"/>
    <property type="match status" value="1"/>
</dbReference>
<keyword evidence="7" id="KW-0106">Calcium</keyword>
<dbReference type="SUPFAM" id="SSF47473">
    <property type="entry name" value="EF-hand"/>
    <property type="match status" value="1"/>
</dbReference>
<dbReference type="SMART" id="SM00230">
    <property type="entry name" value="CysPc"/>
    <property type="match status" value="1"/>
</dbReference>
<evidence type="ECO:0000256" key="3">
    <source>
        <dbReference type="ARBA" id="ARBA00022723"/>
    </source>
</evidence>
<proteinExistence type="inferred from homology"/>
<keyword evidence="4" id="KW-0677">Repeat</keyword>
<evidence type="ECO:0000256" key="7">
    <source>
        <dbReference type="ARBA" id="ARBA00022837"/>
    </source>
</evidence>
<dbReference type="SUPFAM" id="SSF54001">
    <property type="entry name" value="Cysteine proteinases"/>
    <property type="match status" value="1"/>
</dbReference>
<keyword evidence="6" id="KW-0788">Thiol protease</keyword>
<dbReference type="InterPro" id="IPR001300">
    <property type="entry name" value="Peptidase_C2_calpain_cat"/>
</dbReference>
<evidence type="ECO:0000256" key="4">
    <source>
        <dbReference type="ARBA" id="ARBA00022737"/>
    </source>
</evidence>
<dbReference type="CDD" id="cd00214">
    <property type="entry name" value="Calpain_III"/>
    <property type="match status" value="1"/>
</dbReference>
<comment type="similarity">
    <text evidence="1">Belongs to the peptidase C2 family.</text>
</comment>
<evidence type="ECO:0000256" key="2">
    <source>
        <dbReference type="ARBA" id="ARBA00022670"/>
    </source>
</evidence>
<name>A0A8C4PYL8_EPTBU</name>
<dbReference type="PANTHER" id="PTHR10183:SF433">
    <property type="entry name" value="CALPAIN-A-RELATED"/>
    <property type="match status" value="1"/>
</dbReference>
<evidence type="ECO:0000256" key="5">
    <source>
        <dbReference type="ARBA" id="ARBA00022801"/>
    </source>
</evidence>
<dbReference type="InterPro" id="IPR022684">
    <property type="entry name" value="Calpain_cysteine_protease"/>
</dbReference>
<dbReference type="InterPro" id="IPR036213">
    <property type="entry name" value="Calpain_III_sf"/>
</dbReference>
<comment type="caution">
    <text evidence="9">Lacks conserved residue(s) required for the propagation of feature annotation.</text>
</comment>
<dbReference type="PROSITE" id="PS50222">
    <property type="entry name" value="EF_HAND_2"/>
    <property type="match status" value="1"/>
</dbReference>
<evidence type="ECO:0000313" key="12">
    <source>
        <dbReference type="Ensembl" id="ENSEBUP00000005234.1"/>
    </source>
</evidence>
<dbReference type="OMA" id="RFNINTC"/>
<feature type="domain" description="EF-hand" evidence="11">
    <location>
        <begin position="375"/>
        <end position="410"/>
    </location>
</feature>
<evidence type="ECO:0000259" key="11">
    <source>
        <dbReference type="PROSITE" id="PS50222"/>
    </source>
</evidence>
<accession>A0A8C4PYL8</accession>
<dbReference type="Ensembl" id="ENSEBUT00000005672.1">
    <property type="protein sequence ID" value="ENSEBUP00000005234.1"/>
    <property type="gene ID" value="ENSEBUG00000003560.1"/>
</dbReference>
<dbReference type="FunFam" id="2.60.120.380:FF:000001">
    <property type="entry name" value="Calpain-1 catalytic subunit"/>
    <property type="match status" value="1"/>
</dbReference>
<dbReference type="SMART" id="SM00720">
    <property type="entry name" value="calpain_III"/>
    <property type="match status" value="1"/>
</dbReference>
<dbReference type="PROSITE" id="PS50203">
    <property type="entry name" value="CALPAIN_CAT"/>
    <property type="match status" value="1"/>
</dbReference>
<dbReference type="InterPro" id="IPR038765">
    <property type="entry name" value="Papain-like_cys_pep_sf"/>
</dbReference>
<dbReference type="InterPro" id="IPR002048">
    <property type="entry name" value="EF_hand_dom"/>
</dbReference>
<dbReference type="Pfam" id="PF13833">
    <property type="entry name" value="EF-hand_8"/>
    <property type="match status" value="1"/>
</dbReference>